<feature type="region of interest" description="Disordered" evidence="1">
    <location>
        <begin position="177"/>
        <end position="226"/>
    </location>
</feature>
<sequence>MDVRLMPDTVIAETRTIEVVWSTGAAVRRRDPWSGRLYEEILSLDPAHVDLSRLNGGAPLLNAHDAFDLEDVVGVVERAWIARENGSYVGRATVRFSDRADVEPIWQDVRNGIIRNVSVGYAVRAYEIREEEGTIPTWTAVDWQPLELSAVPIGADGAAGFRSHQSPTLCRLLRQANPENSSEKESPMTEVTPAAAETERTEPQADAPAAAPEAPVPPPSPQEVRAAAPEAITRAVPQEPAFKPEQILAQERARIAGIYEAARKLHVDQAVADDLVKRGTSLAEARGFLIDAAAAKDAAIETRPHVRAGDLDATETRRSAVEAALLHRFEPGKFRLTDAAREWRGLSLIEMARGFLEAEGIRVKGLGRDEIATRALHTGSDFPQILAGVTNRTLRDAYEAAPRTYQAIARRTTVADFKSVQRLQLGEAPQLEKVNEAGEFKRGSIGEAKETYRVETYGKVVGITRQVLINDDLDAFTRVPSLFGTAAATLESDVVWSIFTANLAMADGKSLFHAGHSNLAGTGTALDVANLAKARTAMSKQTGLDGKTVLNIRPTFLVVPTSLELAAEQLLAQNIVPTRVGDVVPATIRSLSVVSEPRLDPASGAVPWYLVASPTAIDTIEYAFLEGQDGVFIETRMGFDVDGVEIKARLDFGAKAIDWRGLYKNPGVALS</sequence>
<comment type="caution">
    <text evidence="2">The sequence shown here is derived from an EMBL/GenBank/DDBJ whole genome shotgun (WGS) entry which is preliminary data.</text>
</comment>
<protein>
    <submittedName>
        <fullName evidence="2">Peptidase U37</fullName>
    </submittedName>
</protein>
<dbReference type="NCBIfam" id="NF045541">
    <property type="entry name" value="scaf_prot_MCP2"/>
    <property type="match status" value="1"/>
</dbReference>
<keyword evidence="3" id="KW-1185">Reference proteome</keyword>
<dbReference type="Pfam" id="PF25209">
    <property type="entry name" value="Phage_capsid_4"/>
    <property type="match status" value="1"/>
</dbReference>
<evidence type="ECO:0000313" key="2">
    <source>
        <dbReference type="EMBL" id="PZF78239.1"/>
    </source>
</evidence>
<dbReference type="EMBL" id="QKVK01000002">
    <property type="protein sequence ID" value="PZF78239.1"/>
    <property type="molecule type" value="Genomic_DNA"/>
</dbReference>
<dbReference type="AlphaFoldDB" id="A0A2W2BPX3"/>
<accession>A0A2W2BPX3</accession>
<dbReference type="Proteomes" id="UP000248795">
    <property type="component" value="Unassembled WGS sequence"/>
</dbReference>
<evidence type="ECO:0000313" key="3">
    <source>
        <dbReference type="Proteomes" id="UP000248795"/>
    </source>
</evidence>
<organism evidence="2 3">
    <name type="scientific">Aestuariivirga litoralis</name>
    <dbReference type="NCBI Taxonomy" id="2650924"/>
    <lineage>
        <taxon>Bacteria</taxon>
        <taxon>Pseudomonadati</taxon>
        <taxon>Pseudomonadota</taxon>
        <taxon>Alphaproteobacteria</taxon>
        <taxon>Hyphomicrobiales</taxon>
        <taxon>Aestuariivirgaceae</taxon>
        <taxon>Aestuariivirga</taxon>
    </lineage>
</organism>
<reference evidence="3" key="1">
    <citation type="submission" date="2018-06" db="EMBL/GenBank/DDBJ databases">
        <title>Aestuariibacter litoralis strain KCTC 52945T.</title>
        <authorList>
            <person name="Li X."/>
            <person name="Salam N."/>
            <person name="Li J.-L."/>
            <person name="Chen Y.-M."/>
            <person name="Yang Z.-W."/>
            <person name="Zhang L.-Y."/>
            <person name="Han M.-X."/>
            <person name="Xiao M."/>
            <person name="Li W.-J."/>
        </authorList>
    </citation>
    <scope>NUCLEOTIDE SEQUENCE [LARGE SCALE GENOMIC DNA]</scope>
    <source>
        <strain evidence="3">KCTC 52945</strain>
    </source>
</reference>
<feature type="compositionally biased region" description="Low complexity" evidence="1">
    <location>
        <begin position="204"/>
        <end position="213"/>
    </location>
</feature>
<gene>
    <name evidence="2" type="ORF">DK847_06745</name>
</gene>
<name>A0A2W2BPX3_9HYPH</name>
<evidence type="ECO:0000256" key="1">
    <source>
        <dbReference type="SAM" id="MobiDB-lite"/>
    </source>
</evidence>
<proteinExistence type="predicted"/>